<keyword evidence="10" id="KW-0732">Signal</keyword>
<organism evidence="11 12">
    <name type="scientific">Kalanchoe fedtschenkoi</name>
    <name type="common">Lavender scallops</name>
    <name type="synonym">South American air plant</name>
    <dbReference type="NCBI Taxonomy" id="63787"/>
    <lineage>
        <taxon>Eukaryota</taxon>
        <taxon>Viridiplantae</taxon>
        <taxon>Streptophyta</taxon>
        <taxon>Embryophyta</taxon>
        <taxon>Tracheophyta</taxon>
        <taxon>Spermatophyta</taxon>
        <taxon>Magnoliopsida</taxon>
        <taxon>eudicotyledons</taxon>
        <taxon>Gunneridae</taxon>
        <taxon>Pentapetalae</taxon>
        <taxon>Saxifragales</taxon>
        <taxon>Crassulaceae</taxon>
        <taxon>Kalanchoe</taxon>
    </lineage>
</organism>
<evidence type="ECO:0000256" key="1">
    <source>
        <dbReference type="ARBA" id="ARBA00004191"/>
    </source>
</evidence>
<evidence type="ECO:0000256" key="5">
    <source>
        <dbReference type="ARBA" id="ARBA00022801"/>
    </source>
</evidence>
<dbReference type="OMA" id="YRNLYMN"/>
<sequence length="396" mass="41232">MAIATPSLICLLLLVTSFVSSCSASASLSYNVVTYGAKPSGNADSTKAFVTAWNLACNAPRSAMIYVPPGTFLLKSVNFVGPCNGGTVTFRIDGTLVAPSDFKVIGDNPNWLFFQNLDGVSIVGGVLDGRGGGLWDCKNSGKSCPSGATSIGFSRSKNVEISGLTSLNSQMFHIVINGCENVKLQGVKVNADGESPNTDGIHVQMSSGVTILGAKIKTGDDCVSIGPGTNNLWIENVACGPGHGISIGSLGKESEEPGVQNVTVRSVTFTGSQNGLRIKSWGRPSTGFVRNVLFQHALMVDVENPIVIDQNYCPDHKGCPGKASGVRISGVTYQDIHGTSATEVAVKLDCSSKNPCSQIKLQDVKLSYNKQGAAQASCSHVDGTVSGIVEPSGCFS</sequence>
<dbReference type="InterPro" id="IPR006626">
    <property type="entry name" value="PbH1"/>
</dbReference>
<reference evidence="11" key="1">
    <citation type="submission" date="2021-01" db="UniProtKB">
        <authorList>
            <consortium name="EnsemblPlants"/>
        </authorList>
    </citation>
    <scope>IDENTIFICATION</scope>
</reference>
<evidence type="ECO:0000256" key="7">
    <source>
        <dbReference type="ARBA" id="ARBA00023316"/>
    </source>
</evidence>
<dbReference type="SMART" id="SM00710">
    <property type="entry name" value="PbH1"/>
    <property type="match status" value="4"/>
</dbReference>
<evidence type="ECO:0000256" key="6">
    <source>
        <dbReference type="ARBA" id="ARBA00023295"/>
    </source>
</evidence>
<evidence type="ECO:0000256" key="10">
    <source>
        <dbReference type="SAM" id="SignalP"/>
    </source>
</evidence>
<dbReference type="SUPFAM" id="SSF51126">
    <property type="entry name" value="Pectin lyase-like"/>
    <property type="match status" value="1"/>
</dbReference>
<dbReference type="InterPro" id="IPR012334">
    <property type="entry name" value="Pectin_lyas_fold"/>
</dbReference>
<dbReference type="AlphaFoldDB" id="A0A7N0U0R3"/>
<comment type="similarity">
    <text evidence="2 9">Belongs to the glycosyl hydrolase 28 family.</text>
</comment>
<dbReference type="EnsemblPlants" id="Kaladp0050s0061.1.v1.1">
    <property type="protein sequence ID" value="Kaladp0050s0061.1.v1.1"/>
    <property type="gene ID" value="Kaladp0050s0061.v1.1"/>
</dbReference>
<keyword evidence="5 9" id="KW-0378">Hydrolase</keyword>
<dbReference type="PANTHER" id="PTHR31375">
    <property type="match status" value="1"/>
</dbReference>
<evidence type="ECO:0000313" key="11">
    <source>
        <dbReference type="EnsemblPlants" id="Kaladp0050s0061.1.v1.1"/>
    </source>
</evidence>
<protein>
    <recommendedName>
        <fullName evidence="13">Polygalacturonase</fullName>
    </recommendedName>
</protein>
<dbReference type="GO" id="GO:0004650">
    <property type="term" value="F:polygalacturonase activity"/>
    <property type="evidence" value="ECO:0007669"/>
    <property type="project" value="InterPro"/>
</dbReference>
<keyword evidence="6 9" id="KW-0326">Glycosidase</keyword>
<proteinExistence type="inferred from homology"/>
<dbReference type="Gene3D" id="2.160.20.10">
    <property type="entry name" value="Single-stranded right-handed beta-helix, Pectin lyase-like"/>
    <property type="match status" value="1"/>
</dbReference>
<dbReference type="Proteomes" id="UP000594263">
    <property type="component" value="Unplaced"/>
</dbReference>
<dbReference type="InterPro" id="IPR000743">
    <property type="entry name" value="Glyco_hydro_28"/>
</dbReference>
<evidence type="ECO:0000256" key="3">
    <source>
        <dbReference type="ARBA" id="ARBA00022512"/>
    </source>
</evidence>
<comment type="subcellular location">
    <subcellularLocation>
        <location evidence="1">Secreted</location>
        <location evidence="1">Cell wall</location>
    </subcellularLocation>
</comment>
<name>A0A7N0U0R3_KALFE</name>
<dbReference type="GO" id="GO:0071555">
    <property type="term" value="P:cell wall organization"/>
    <property type="evidence" value="ECO:0007669"/>
    <property type="project" value="UniProtKB-KW"/>
</dbReference>
<dbReference type="GO" id="GO:0005975">
    <property type="term" value="P:carbohydrate metabolic process"/>
    <property type="evidence" value="ECO:0007669"/>
    <property type="project" value="InterPro"/>
</dbReference>
<keyword evidence="7" id="KW-0961">Cell wall biogenesis/degradation</keyword>
<dbReference type="FunFam" id="2.160.20.10:FF:000016">
    <property type="entry name" value="Polygalacturonase 7"/>
    <property type="match status" value="1"/>
</dbReference>
<dbReference type="Gramene" id="Kaladp0050s0061.1.v1.1">
    <property type="protein sequence ID" value="Kaladp0050s0061.1.v1.1"/>
    <property type="gene ID" value="Kaladp0050s0061.v1.1"/>
</dbReference>
<dbReference type="Pfam" id="PF00295">
    <property type="entry name" value="Glyco_hydro_28"/>
    <property type="match status" value="1"/>
</dbReference>
<evidence type="ECO:0000256" key="2">
    <source>
        <dbReference type="ARBA" id="ARBA00008834"/>
    </source>
</evidence>
<accession>A0A7N0U0R3</accession>
<feature type="chain" id="PRO_5029645821" description="Polygalacturonase" evidence="10">
    <location>
        <begin position="25"/>
        <end position="396"/>
    </location>
</feature>
<feature type="active site" evidence="8">
    <location>
        <position position="243"/>
    </location>
</feature>
<evidence type="ECO:0000256" key="4">
    <source>
        <dbReference type="ARBA" id="ARBA00022525"/>
    </source>
</evidence>
<feature type="signal peptide" evidence="10">
    <location>
        <begin position="1"/>
        <end position="24"/>
    </location>
</feature>
<evidence type="ECO:0000256" key="8">
    <source>
        <dbReference type="PROSITE-ProRule" id="PRU10052"/>
    </source>
</evidence>
<keyword evidence="3" id="KW-0134">Cell wall</keyword>
<evidence type="ECO:0000313" key="12">
    <source>
        <dbReference type="Proteomes" id="UP000594263"/>
    </source>
</evidence>
<keyword evidence="12" id="KW-1185">Reference proteome</keyword>
<evidence type="ECO:0000256" key="9">
    <source>
        <dbReference type="RuleBase" id="RU361169"/>
    </source>
</evidence>
<dbReference type="PROSITE" id="PS00502">
    <property type="entry name" value="POLYGALACTURONASE"/>
    <property type="match status" value="1"/>
</dbReference>
<keyword evidence="4" id="KW-0964">Secreted</keyword>
<dbReference type="InterPro" id="IPR011050">
    <property type="entry name" value="Pectin_lyase_fold/virulence"/>
</dbReference>
<evidence type="ECO:0008006" key="13">
    <source>
        <dbReference type="Google" id="ProtNLM"/>
    </source>
</evidence>